<dbReference type="InterPro" id="IPR020904">
    <property type="entry name" value="Sc_DH/Rdtase_CS"/>
</dbReference>
<comment type="similarity">
    <text evidence="1">Belongs to the short-chain dehydrogenases/reductases (SDR) family.</text>
</comment>
<comment type="caution">
    <text evidence="2">The sequence shown here is derived from an EMBL/GenBank/DDBJ whole genome shotgun (WGS) entry which is preliminary data.</text>
</comment>
<dbReference type="AlphaFoldDB" id="A0A6N6JKD2"/>
<keyword evidence="3" id="KW-1185">Reference proteome</keyword>
<dbReference type="PROSITE" id="PS00061">
    <property type="entry name" value="ADH_SHORT"/>
    <property type="match status" value="1"/>
</dbReference>
<protein>
    <submittedName>
        <fullName evidence="2">3-oxoacyl-ACP reductase</fullName>
    </submittedName>
</protein>
<dbReference type="InterPro" id="IPR036291">
    <property type="entry name" value="NAD(P)-bd_dom_sf"/>
</dbReference>
<proteinExistence type="inferred from homology"/>
<dbReference type="Gene3D" id="3.40.50.720">
    <property type="entry name" value="NAD(P)-binding Rossmann-like Domain"/>
    <property type="match status" value="1"/>
</dbReference>
<dbReference type="PANTHER" id="PTHR42879">
    <property type="entry name" value="3-OXOACYL-(ACYL-CARRIER-PROTEIN) REDUCTASE"/>
    <property type="match status" value="1"/>
</dbReference>
<dbReference type="GO" id="GO:0032787">
    <property type="term" value="P:monocarboxylic acid metabolic process"/>
    <property type="evidence" value="ECO:0007669"/>
    <property type="project" value="UniProtKB-ARBA"/>
</dbReference>
<dbReference type="EMBL" id="BLJE01000003">
    <property type="protein sequence ID" value="GFE65899.1"/>
    <property type="molecule type" value="Genomic_DNA"/>
</dbReference>
<dbReference type="PANTHER" id="PTHR42879:SF2">
    <property type="entry name" value="3-OXOACYL-[ACYL-CARRIER-PROTEIN] REDUCTASE FABG"/>
    <property type="match status" value="1"/>
</dbReference>
<gene>
    <name evidence="2" type="ORF">KIN_29730</name>
</gene>
<dbReference type="InterPro" id="IPR002347">
    <property type="entry name" value="SDR_fam"/>
</dbReference>
<reference evidence="2 3" key="1">
    <citation type="submission" date="2019-12" db="EMBL/GenBank/DDBJ databases">
        <title>Litoreibacter badius sp. nov., a novel bacteriochlorophyll a-containing bacterium in the genus Litoreibacter.</title>
        <authorList>
            <person name="Kanamuro M."/>
            <person name="Takabe Y."/>
            <person name="Mori K."/>
            <person name="Takaichi S."/>
            <person name="Hanada S."/>
        </authorList>
    </citation>
    <scope>NUCLEOTIDE SEQUENCE [LARGE SCALE GENOMIC DNA]</scope>
    <source>
        <strain evidence="2 3">K6</strain>
    </source>
</reference>
<dbReference type="SUPFAM" id="SSF51735">
    <property type="entry name" value="NAD(P)-binding Rossmann-fold domains"/>
    <property type="match status" value="1"/>
</dbReference>
<dbReference type="RefSeq" id="WP_159808436.1">
    <property type="nucleotide sequence ID" value="NZ_BLJE01000003.1"/>
</dbReference>
<dbReference type="OrthoDB" id="7255009at2"/>
<dbReference type="FunFam" id="3.40.50.720:FF:000084">
    <property type="entry name" value="Short-chain dehydrogenase reductase"/>
    <property type="match status" value="1"/>
</dbReference>
<organism evidence="2 3">
    <name type="scientific">Litoreibacter roseus</name>
    <dbReference type="NCBI Taxonomy" id="2601869"/>
    <lineage>
        <taxon>Bacteria</taxon>
        <taxon>Pseudomonadati</taxon>
        <taxon>Pseudomonadota</taxon>
        <taxon>Alphaproteobacteria</taxon>
        <taxon>Rhodobacterales</taxon>
        <taxon>Roseobacteraceae</taxon>
        <taxon>Litoreibacter</taxon>
    </lineage>
</organism>
<name>A0A6N6JKD2_9RHOB</name>
<dbReference type="InterPro" id="IPR050259">
    <property type="entry name" value="SDR"/>
</dbReference>
<evidence type="ECO:0000313" key="3">
    <source>
        <dbReference type="Proteomes" id="UP000436822"/>
    </source>
</evidence>
<evidence type="ECO:0000256" key="1">
    <source>
        <dbReference type="ARBA" id="ARBA00006484"/>
    </source>
</evidence>
<dbReference type="PRINTS" id="PR00080">
    <property type="entry name" value="SDRFAMILY"/>
</dbReference>
<dbReference type="PRINTS" id="PR00081">
    <property type="entry name" value="GDHRDH"/>
</dbReference>
<dbReference type="Pfam" id="PF13561">
    <property type="entry name" value="adh_short_C2"/>
    <property type="match status" value="1"/>
</dbReference>
<sequence length="253" mass="26289">MTLPRTPSFKLDGKRAFVPGGSRGIGLACATALAEAGAEVLIAARSSNQVDAAVEQMLQADYSATGLALDVTDLDAVKTTFSDHGPFDILCNSAGLARHSKAVETTPDDFDAVVALNLKAAYFLAQQAAIGMKARGGGSIIQISSQMGHVGGQDRAVYSATKHGVEGFNKAMAIEFGPDSIRVNSICPTFILTPLTEATFADPAKRAWIDEKIKLPRVGVVEDIMGAVVYLASDASSLVTGTSILVDGGWTAG</sequence>
<dbReference type="Proteomes" id="UP000436822">
    <property type="component" value="Unassembled WGS sequence"/>
</dbReference>
<accession>A0A6N6JKD2</accession>
<evidence type="ECO:0000313" key="2">
    <source>
        <dbReference type="EMBL" id="GFE65899.1"/>
    </source>
</evidence>